<dbReference type="EMBL" id="CP099582">
    <property type="protein sequence ID" value="USS41442.1"/>
    <property type="molecule type" value="Genomic_DNA"/>
</dbReference>
<proteinExistence type="predicted"/>
<name>A0A9E7SQF1_THEAG</name>
<dbReference type="Proteomes" id="UP001055732">
    <property type="component" value="Chromosome"/>
</dbReference>
<gene>
    <name evidence="3" type="ORF">NF865_04480</name>
</gene>
<protein>
    <submittedName>
        <fullName evidence="3">IS200/IS605 family accessory protein TnpB-related protein</fullName>
    </submittedName>
</protein>
<evidence type="ECO:0000256" key="1">
    <source>
        <dbReference type="ARBA" id="ARBA00023125"/>
    </source>
</evidence>
<dbReference type="Pfam" id="PF07282">
    <property type="entry name" value="Cas12f1-like_TNB"/>
    <property type="match status" value="1"/>
</dbReference>
<evidence type="ECO:0000259" key="2">
    <source>
        <dbReference type="Pfam" id="PF07282"/>
    </source>
</evidence>
<keyword evidence="1" id="KW-0238">DNA-binding</keyword>
<dbReference type="NCBIfam" id="TIGR01766">
    <property type="entry name" value="IS200/IS605 family accessory protein TnpB-like domain"/>
    <property type="match status" value="1"/>
</dbReference>
<dbReference type="GO" id="GO:0003677">
    <property type="term" value="F:DNA binding"/>
    <property type="evidence" value="ECO:0007669"/>
    <property type="project" value="UniProtKB-KW"/>
</dbReference>
<reference evidence="3" key="2">
    <citation type="submission" date="2022-06" db="EMBL/GenBank/DDBJ databases">
        <authorList>
            <person name="Park Y.-J."/>
        </authorList>
    </citation>
    <scope>NUCLEOTIDE SEQUENCE</scope>
    <source>
        <strain evidence="3">TY</strain>
    </source>
</reference>
<sequence length="87" mass="10018">MGIILEEILEDLNDIKERVLNGSKSLNRKLSKWNARELQRLIEYKARWFGVPVVYVNPRNSSRVCPACGGLANTPRGVVNEVFLWLY</sequence>
<organism evidence="3 4">
    <name type="scientific">Thermococcus aggregans</name>
    <dbReference type="NCBI Taxonomy" id="110163"/>
    <lineage>
        <taxon>Archaea</taxon>
        <taxon>Methanobacteriati</taxon>
        <taxon>Methanobacteriota</taxon>
        <taxon>Thermococci</taxon>
        <taxon>Thermococcales</taxon>
        <taxon>Thermococcaceae</taxon>
        <taxon>Thermococcus</taxon>
    </lineage>
</organism>
<evidence type="ECO:0000313" key="4">
    <source>
        <dbReference type="Proteomes" id="UP001055732"/>
    </source>
</evidence>
<reference evidence="3" key="1">
    <citation type="journal article" date="1998" name="Int. J. Syst. Bacteriol. 48 Pt">
        <title>Thermococcus guaymasensis sp. nov. and Thermococcus aggregans sp. nov., two novel thermophilic archaea isolated from the Guaymas Basin hydrothermal vent site.</title>
        <authorList>
            <person name="Canganella F."/>
            <person name="Jones W.J."/>
            <person name="Gambacorta A."/>
            <person name="Antranikian G."/>
        </authorList>
    </citation>
    <scope>NUCLEOTIDE SEQUENCE</scope>
    <source>
        <strain evidence="3">TY</strain>
    </source>
</reference>
<dbReference type="InterPro" id="IPR010095">
    <property type="entry name" value="Cas12f1-like_TNB"/>
</dbReference>
<dbReference type="RefSeq" id="WP_253305383.1">
    <property type="nucleotide sequence ID" value="NZ_CP099582.1"/>
</dbReference>
<accession>A0A9E7SQF1</accession>
<evidence type="ECO:0000313" key="3">
    <source>
        <dbReference type="EMBL" id="USS41442.1"/>
    </source>
</evidence>
<feature type="domain" description="Cas12f1-like TNB" evidence="2">
    <location>
        <begin position="36"/>
        <end position="73"/>
    </location>
</feature>
<keyword evidence="4" id="KW-1185">Reference proteome</keyword>
<dbReference type="KEGG" id="tagg:NF865_04480"/>
<dbReference type="AlphaFoldDB" id="A0A9E7SQF1"/>